<feature type="transmembrane region" description="Helical" evidence="1">
    <location>
        <begin position="172"/>
        <end position="196"/>
    </location>
</feature>
<keyword evidence="1" id="KW-0472">Membrane</keyword>
<evidence type="ECO:0000256" key="1">
    <source>
        <dbReference type="SAM" id="Phobius"/>
    </source>
</evidence>
<dbReference type="Pfam" id="PF13160">
    <property type="entry name" value="DUF3995"/>
    <property type="match status" value="1"/>
</dbReference>
<keyword evidence="1" id="KW-0812">Transmembrane</keyword>
<dbReference type="AlphaFoldDB" id="A0A7W7WA18"/>
<dbReference type="EMBL" id="JACHJU010000001">
    <property type="protein sequence ID" value="MBB4939496.1"/>
    <property type="molecule type" value="Genomic_DNA"/>
</dbReference>
<dbReference type="Proteomes" id="UP000534286">
    <property type="component" value="Unassembled WGS sequence"/>
</dbReference>
<gene>
    <name evidence="2" type="ORF">FHR32_003801</name>
</gene>
<accession>A0A7W7WA18</accession>
<sequence length="197" mass="20470">MTASQADGTAPRSDRTAWAGYGAAAWGFLFALPSFYWALGGTAGAATTISPSLVALVENRVTWFLVTLWVTGALKVVGGVLGLALVRRGRGTGMDRLLQFAAWGAGVLLLWHGGLFVANGLLVKPGDPGMTAEILQVLRWYTYLWGPWFMAGGLLFIAAARIHLRGLPGRRGAVIAGAIGGTGALGLSVAMTVMGIG</sequence>
<protein>
    <recommendedName>
        <fullName evidence="4">DUF3995 domain-containing protein</fullName>
    </recommendedName>
</protein>
<dbReference type="RefSeq" id="WP_184755464.1">
    <property type="nucleotide sequence ID" value="NZ_BAABEK010000007.1"/>
</dbReference>
<feature type="transmembrane region" description="Helical" evidence="1">
    <location>
        <begin position="97"/>
        <end position="122"/>
    </location>
</feature>
<proteinExistence type="predicted"/>
<evidence type="ECO:0008006" key="4">
    <source>
        <dbReference type="Google" id="ProtNLM"/>
    </source>
</evidence>
<evidence type="ECO:0000313" key="2">
    <source>
        <dbReference type="EMBL" id="MBB4939496.1"/>
    </source>
</evidence>
<keyword evidence="1" id="KW-1133">Transmembrane helix</keyword>
<dbReference type="InterPro" id="IPR025058">
    <property type="entry name" value="DUF3995"/>
</dbReference>
<feature type="transmembrane region" description="Helical" evidence="1">
    <location>
        <begin position="61"/>
        <end position="85"/>
    </location>
</feature>
<keyword evidence="3" id="KW-1185">Reference proteome</keyword>
<name>A0A7W7WA18_9ACTN</name>
<feature type="transmembrane region" description="Helical" evidence="1">
    <location>
        <begin position="18"/>
        <end position="39"/>
    </location>
</feature>
<evidence type="ECO:0000313" key="3">
    <source>
        <dbReference type="Proteomes" id="UP000534286"/>
    </source>
</evidence>
<reference evidence="2 3" key="1">
    <citation type="submission" date="2020-08" db="EMBL/GenBank/DDBJ databases">
        <title>Sequencing the genomes of 1000 actinobacteria strains.</title>
        <authorList>
            <person name="Klenk H.-P."/>
        </authorList>
    </citation>
    <scope>NUCLEOTIDE SEQUENCE [LARGE SCALE GENOMIC DNA]</scope>
    <source>
        <strain evidence="2 3">DSM 43023</strain>
    </source>
</reference>
<feature type="transmembrane region" description="Helical" evidence="1">
    <location>
        <begin position="142"/>
        <end position="160"/>
    </location>
</feature>
<organism evidence="2 3">
    <name type="scientific">Streptosporangium album</name>
    <dbReference type="NCBI Taxonomy" id="47479"/>
    <lineage>
        <taxon>Bacteria</taxon>
        <taxon>Bacillati</taxon>
        <taxon>Actinomycetota</taxon>
        <taxon>Actinomycetes</taxon>
        <taxon>Streptosporangiales</taxon>
        <taxon>Streptosporangiaceae</taxon>
        <taxon>Streptosporangium</taxon>
    </lineage>
</organism>
<comment type="caution">
    <text evidence="2">The sequence shown here is derived from an EMBL/GenBank/DDBJ whole genome shotgun (WGS) entry which is preliminary data.</text>
</comment>